<dbReference type="Proteomes" id="UP000192591">
    <property type="component" value="Unassembled WGS sequence"/>
</dbReference>
<keyword evidence="5" id="KW-1185">Reference proteome</keyword>
<dbReference type="EMBL" id="MWIH01000002">
    <property type="protein sequence ID" value="OQO94837.1"/>
    <property type="molecule type" value="Genomic_DNA"/>
</dbReference>
<evidence type="ECO:0000256" key="2">
    <source>
        <dbReference type="SAM" id="Phobius"/>
    </source>
</evidence>
<evidence type="ECO:0000313" key="5">
    <source>
        <dbReference type="Proteomes" id="UP000192591"/>
    </source>
</evidence>
<gene>
    <name evidence="4" type="ORF">B1813_01805</name>
</gene>
<proteinExistence type="predicted"/>
<feature type="domain" description="DUF4333" evidence="3">
    <location>
        <begin position="170"/>
        <end position="246"/>
    </location>
</feature>
<feature type="transmembrane region" description="Helical" evidence="2">
    <location>
        <begin position="156"/>
        <end position="177"/>
    </location>
</feature>
<dbReference type="InterPro" id="IPR025637">
    <property type="entry name" value="DUF4333"/>
</dbReference>
<feature type="compositionally biased region" description="Low complexity" evidence="1">
    <location>
        <begin position="27"/>
        <end position="53"/>
    </location>
</feature>
<comment type="caution">
    <text evidence="4">The sequence shown here is derived from an EMBL/GenBank/DDBJ whole genome shotgun (WGS) entry which is preliminary data.</text>
</comment>
<feature type="compositionally biased region" description="Low complexity" evidence="1">
    <location>
        <begin position="61"/>
        <end position="71"/>
    </location>
</feature>
<protein>
    <recommendedName>
        <fullName evidence="3">DUF4333 domain-containing protein</fullName>
    </recommendedName>
</protein>
<accession>A0A1V9ACI1</accession>
<dbReference type="AlphaFoldDB" id="A0A1V9ACI1"/>
<feature type="compositionally biased region" description="Gly residues" evidence="1">
    <location>
        <begin position="108"/>
        <end position="119"/>
    </location>
</feature>
<keyword evidence="2" id="KW-0812">Transmembrane</keyword>
<reference evidence="4 5" key="1">
    <citation type="submission" date="2017-02" db="EMBL/GenBank/DDBJ databases">
        <title>Draft genome of Saccharomonospora sp. 154.</title>
        <authorList>
            <person name="Alonso-Carmona G.S."/>
            <person name="De La Haba R."/>
            <person name="Vera-Gargallo B."/>
            <person name="Sandoval-Trujillo A.H."/>
            <person name="Ramirez-Duran N."/>
            <person name="Ventosa A."/>
        </authorList>
    </citation>
    <scope>NUCLEOTIDE SEQUENCE [LARGE SCALE GENOMIC DNA]</scope>
    <source>
        <strain evidence="4 5">LRS4.154</strain>
    </source>
</reference>
<evidence type="ECO:0000256" key="1">
    <source>
        <dbReference type="SAM" id="MobiDB-lite"/>
    </source>
</evidence>
<dbReference type="Pfam" id="PF14230">
    <property type="entry name" value="DUF4333"/>
    <property type="match status" value="1"/>
</dbReference>
<sequence length="257" mass="26860">MSAPYGGNDPQWGQQPPANPGTGGFAQQPGSPPYGQQQYGQQAQQPYGQQYGQPGYGAPGQPGQYGQQPGSNPYEQSPPQGIPQDPYGQQYGAPQQQGQYGQQPYGQQGYGQQGYGQPGYGQQPYGAPQDQQNAYGQYGSPLPPEQPSSGGPGKGLWIGIGAAVVVLAAAAVVLFWVPGLLNPTVFDQNSMQSDVQGLLEDSFGLTVEGVSCPADQAVEEGNSFSCEATVNGEQQSVQITVTSDEGHYTVEPPTAQG</sequence>
<keyword evidence="2" id="KW-1133">Transmembrane helix</keyword>
<evidence type="ECO:0000313" key="4">
    <source>
        <dbReference type="EMBL" id="OQO94837.1"/>
    </source>
</evidence>
<feature type="region of interest" description="Disordered" evidence="1">
    <location>
        <begin position="1"/>
        <end position="151"/>
    </location>
</feature>
<evidence type="ECO:0000259" key="3">
    <source>
        <dbReference type="Pfam" id="PF14230"/>
    </source>
</evidence>
<dbReference type="RefSeq" id="WP_024873755.1">
    <property type="nucleotide sequence ID" value="NZ_AZUM01000001.1"/>
</dbReference>
<keyword evidence="2" id="KW-0472">Membrane</keyword>
<organism evidence="4 5">
    <name type="scientific">Saccharomonospora piscinae</name>
    <dbReference type="NCBI Taxonomy" id="687388"/>
    <lineage>
        <taxon>Bacteria</taxon>
        <taxon>Bacillati</taxon>
        <taxon>Actinomycetota</taxon>
        <taxon>Actinomycetes</taxon>
        <taxon>Pseudonocardiales</taxon>
        <taxon>Pseudonocardiaceae</taxon>
        <taxon>Saccharomonospora</taxon>
    </lineage>
</organism>
<dbReference type="OrthoDB" id="3405072at2"/>
<feature type="compositionally biased region" description="Low complexity" evidence="1">
    <location>
        <begin position="120"/>
        <end position="132"/>
    </location>
</feature>
<dbReference type="STRING" id="1962155.B1813_01805"/>
<feature type="compositionally biased region" description="Low complexity" evidence="1">
    <location>
        <begin position="83"/>
        <end position="107"/>
    </location>
</feature>
<name>A0A1V9ACI1_SACPI</name>